<organism evidence="1 2">
    <name type="scientific">Plasmodium falciparum Tanzania</name>
    <name type="common">2000708</name>
    <dbReference type="NCBI Taxonomy" id="1036725"/>
    <lineage>
        <taxon>Eukaryota</taxon>
        <taxon>Sar</taxon>
        <taxon>Alveolata</taxon>
        <taxon>Apicomplexa</taxon>
        <taxon>Aconoidasida</taxon>
        <taxon>Haemosporida</taxon>
        <taxon>Plasmodiidae</taxon>
        <taxon>Plasmodium</taxon>
        <taxon>Plasmodium (Laverania)</taxon>
    </lineage>
</organism>
<dbReference type="AlphaFoldDB" id="A0A024VWU2"/>
<proteinExistence type="predicted"/>
<dbReference type="EMBL" id="KI927133">
    <property type="protein sequence ID" value="ETW32720.1"/>
    <property type="molecule type" value="Genomic_DNA"/>
</dbReference>
<protein>
    <submittedName>
        <fullName evidence="1">Uncharacterized protein</fullName>
    </submittedName>
</protein>
<evidence type="ECO:0000313" key="2">
    <source>
        <dbReference type="Proteomes" id="UP000030708"/>
    </source>
</evidence>
<gene>
    <name evidence="1" type="ORF">PFTANZ_06561</name>
</gene>
<reference evidence="1 2" key="1">
    <citation type="submission" date="2013-02" db="EMBL/GenBank/DDBJ databases">
        <title>The Genome Annotation of Plasmodium falciparum Tanzania (2000708).</title>
        <authorList>
            <consortium name="The Broad Institute Genome Sequencing Platform"/>
            <consortium name="The Broad Institute Genome Sequencing Center for Infectious Disease"/>
            <person name="Neafsey D."/>
            <person name="Hoffman S."/>
            <person name="Volkman S."/>
            <person name="Rosenthal P."/>
            <person name="Walker B."/>
            <person name="Young S.K."/>
            <person name="Zeng Q."/>
            <person name="Gargeya S."/>
            <person name="Fitzgerald M."/>
            <person name="Haas B."/>
            <person name="Abouelleil A."/>
            <person name="Allen A.W."/>
            <person name="Alvarado L."/>
            <person name="Arachchi H.M."/>
            <person name="Berlin A.M."/>
            <person name="Chapman S.B."/>
            <person name="Gainer-Dewar J."/>
            <person name="Goldberg J."/>
            <person name="Griggs A."/>
            <person name="Gujja S."/>
            <person name="Hansen M."/>
            <person name="Howarth C."/>
            <person name="Imamovic A."/>
            <person name="Ireland A."/>
            <person name="Larimer J."/>
            <person name="McCowan C."/>
            <person name="Murphy C."/>
            <person name="Pearson M."/>
            <person name="Poon T.W."/>
            <person name="Priest M."/>
            <person name="Roberts A."/>
            <person name="Saif S."/>
            <person name="Shea T."/>
            <person name="Sisk P."/>
            <person name="Sykes S."/>
            <person name="Wortman J."/>
            <person name="Nusbaum C."/>
            <person name="Birren B."/>
        </authorList>
    </citation>
    <scope>NUCLEOTIDE SEQUENCE [LARGE SCALE GENOMIC DNA]</scope>
    <source>
        <strain evidence="2">Tanzania (2000708)</strain>
    </source>
</reference>
<reference evidence="1 2" key="2">
    <citation type="submission" date="2013-02" db="EMBL/GenBank/DDBJ databases">
        <title>The Genome Sequence of Plasmodium falciparum Tanzania (2000708).</title>
        <authorList>
            <consortium name="The Broad Institute Genome Sequencing Platform"/>
            <consortium name="The Broad Institute Genome Sequencing Center for Infectious Disease"/>
            <person name="Neafsey D."/>
            <person name="Cheeseman I."/>
            <person name="Volkman S."/>
            <person name="Adams J."/>
            <person name="Walker B."/>
            <person name="Young S.K."/>
            <person name="Zeng Q."/>
            <person name="Gargeya S."/>
            <person name="Fitzgerald M."/>
            <person name="Haas B."/>
            <person name="Abouelleil A."/>
            <person name="Alvarado L."/>
            <person name="Arachchi H.M."/>
            <person name="Berlin A.M."/>
            <person name="Chapman S.B."/>
            <person name="Dewar J."/>
            <person name="Goldberg J."/>
            <person name="Griggs A."/>
            <person name="Gujja S."/>
            <person name="Hansen M."/>
            <person name="Howarth C."/>
            <person name="Imamovic A."/>
            <person name="Larimer J."/>
            <person name="McCowan C."/>
            <person name="Murphy C."/>
            <person name="Neiman D."/>
            <person name="Pearson M."/>
            <person name="Priest M."/>
            <person name="Roberts A."/>
            <person name="Saif S."/>
            <person name="Shea T."/>
            <person name="Sisk P."/>
            <person name="Sykes S."/>
            <person name="Wortman J."/>
            <person name="Nusbaum C."/>
            <person name="Birren B."/>
        </authorList>
    </citation>
    <scope>NUCLEOTIDE SEQUENCE [LARGE SCALE GENOMIC DNA]</scope>
    <source>
        <strain evidence="2">Tanzania (2000708)</strain>
    </source>
</reference>
<sequence>MNVSVINNNVYSHYITSCTSHIVDGHLVGKFDFSSPVCNWVQPNPQVRLLRSSAKDIIKEKVEEAVAEGIQAAETEAARVTATKTAAFEAKNIAEF</sequence>
<name>A0A024VWU2_PLAFA</name>
<evidence type="ECO:0000313" key="1">
    <source>
        <dbReference type="EMBL" id="ETW32720.1"/>
    </source>
</evidence>
<dbReference type="Proteomes" id="UP000030708">
    <property type="component" value="Unassembled WGS sequence"/>
</dbReference>
<accession>A0A024VWU2</accession>